<dbReference type="Gene3D" id="3.30.40.10">
    <property type="entry name" value="Zinc/RING finger domain, C3HC4 (zinc finger)"/>
    <property type="match status" value="1"/>
</dbReference>
<evidence type="ECO:0000256" key="6">
    <source>
        <dbReference type="SAM" id="MobiDB-lite"/>
    </source>
</evidence>
<feature type="compositionally biased region" description="Acidic residues" evidence="6">
    <location>
        <begin position="477"/>
        <end position="486"/>
    </location>
</feature>
<dbReference type="OrthoDB" id="10266039at2759"/>
<keyword evidence="2 4" id="KW-0863">Zinc-finger</keyword>
<keyword evidence="9" id="KW-1185">Reference proteome</keyword>
<feature type="coiled-coil region" evidence="5">
    <location>
        <begin position="993"/>
        <end position="1061"/>
    </location>
</feature>
<feature type="domain" description="RING-type" evidence="7">
    <location>
        <begin position="1214"/>
        <end position="1253"/>
    </location>
</feature>
<proteinExistence type="predicted"/>
<dbReference type="InterPro" id="IPR017907">
    <property type="entry name" value="Znf_RING_CS"/>
</dbReference>
<reference evidence="8 9" key="1">
    <citation type="submission" date="2016-06" db="EMBL/GenBank/DDBJ databases">
        <authorList>
            <consortium name="Pathogen Informatics"/>
        </authorList>
    </citation>
    <scope>NUCLEOTIDE SEQUENCE [LARGE SCALE GENOMIC DNA]</scope>
</reference>
<name>A0A1D3SN69_PLAMA</name>
<protein>
    <submittedName>
        <fullName evidence="8">Trophozoite exported protein 1, putative</fullName>
    </submittedName>
</protein>
<evidence type="ECO:0000313" key="8">
    <source>
        <dbReference type="EMBL" id="SCO93341.1"/>
    </source>
</evidence>
<dbReference type="InterPro" id="IPR018957">
    <property type="entry name" value="Znf_C3HC4_RING-type"/>
</dbReference>
<dbReference type="KEGG" id="pmal:PMUG01_11059400"/>
<dbReference type="PANTHER" id="PTHR23041">
    <property type="entry name" value="RING FINGER DOMAIN-CONTAINING"/>
    <property type="match status" value="1"/>
</dbReference>
<feature type="coiled-coil region" evidence="5">
    <location>
        <begin position="739"/>
        <end position="861"/>
    </location>
</feature>
<keyword evidence="1" id="KW-0479">Metal-binding</keyword>
<dbReference type="CDD" id="cd16499">
    <property type="entry name" value="RING-HC_Bre1-like"/>
    <property type="match status" value="1"/>
</dbReference>
<dbReference type="PANTHER" id="PTHR23041:SF78">
    <property type="entry name" value="E3 UBIQUITIN-PROTEIN LIGASE RNF4"/>
    <property type="match status" value="1"/>
</dbReference>
<dbReference type="OMA" id="DEMIIQI"/>
<dbReference type="GeneID" id="39870056"/>
<dbReference type="AlphaFoldDB" id="A0A1D3SN69"/>
<feature type="compositionally biased region" description="Basic and acidic residues" evidence="6">
    <location>
        <begin position="266"/>
        <end position="322"/>
    </location>
</feature>
<keyword evidence="5" id="KW-0175">Coiled coil</keyword>
<keyword evidence="3" id="KW-0862">Zinc</keyword>
<dbReference type="EMBL" id="LT594632">
    <property type="protein sequence ID" value="SCO93341.1"/>
    <property type="molecule type" value="Genomic_DNA"/>
</dbReference>
<dbReference type="InterPro" id="IPR001841">
    <property type="entry name" value="Znf_RING"/>
</dbReference>
<gene>
    <name evidence="8" type="primary">TEX1</name>
    <name evidence="8" type="ORF">PMUG01_11059400</name>
</gene>
<evidence type="ECO:0000256" key="3">
    <source>
        <dbReference type="ARBA" id="ARBA00022833"/>
    </source>
</evidence>
<sequence>MNNRKRNKYEKNEYMSLPLEKTDLLIENIHNLKNCLNSYRKELQEKNKYINDVKLRLSFYECLFRNVNIVWKIFNSDLLALIKGNIEAKENEAHNTGRQKEKENGRDERCELDLDDNGNDKSKCSDKHNHDDDYSNSDDYNYYDNDDICDWGNNLAQSPYYNIDNFQELFLKYVSINSTENDEDDVHFLKSISREEEEEEERQTMIVNRKKRIKLNSDHLVNERKFIKSENVKGSIEKTELYNKCVNSTRKDKEKKSGKMPQQGTVKKEQKWGEEIKEEHEEREIKAYRGEGEIKVYGDKGEKYTKDTVRGDKLIHVKKENLGEEEEEGGTEKGGDEEGETEKGGDKEGENKGEKEKEKNKERKKNDYNKVSDKNTMNKGRRGSVGSTNDRNSEKKIHLSSQEKINFECGVATTSSSATAATDGVTSPPSDRLSRKVVSGKNHSSRGKYEGKDDKEKDEDKFEDRDEDKDEGKNEDIDGGIDEDMDVDKTDKVIRKAKGKREKCDHHVDDDMTIHNNSKNNFEDRLQTSFLKNMKRTLGFLNKLMEVKNIDVKYNIEHERKINYEKSVYYEKYMEEKKKRNELQNNYDILKVEVDRLEKKKASLLFKVYNENICKNIIEEGKINNLEDTINSDFNVENVDNFEEKNKITCINCGYSNFLDKDICKNVNADIVVIGGTGKGGENINRRSNTSGGIDDSRYYKSDSKVLFNFEKIITRDKIINSEPFKNLINESSEIHKILKAKENEILLLKKEIIKMERIQDEEYESLLTDTINNKKDLTKKIKDLEIDIVTYKLDKEKMKNKVDIQEYEISVLKSIEKNQSMQLQQKENEIMKMKVQLDRLKISENNLKQKLELLEGEKDRLFGYAVDGIIQGEGIQNNQFVSNGKQSGCLDSFEQRSCMGAIESVMKKGSVIPVSEKLHEESRLGECTHNSAIEKNVDKEEGREIIPLQFEKNGEECKLLGVEVNGEVDAITLNKRTETIEVSERNDIHIDISKYRELVQENTNLRRNLEKKKNVENELSSLRKNYDAMSEEIEEITKEFEKKQEQIDEMIVQIKNKELESLEKHSNMMNKVYIEENLKQLENSYQEKMLCINRIYEKYENFVNFYLTLFYHARKSAIIADSAREEQMGVFVKLKEKYEFVFQQKNEVNDLLKKVYSCNKKLIDQCNNLYKENQNLQHTLLYNQRNVTKDGPSKEDRHILVEENNELRRRLICSVCMENFRNYVIIKCGHIYCENCIFSNLKTRNRKCPQCKIPFDKKDLQKIFLD</sequence>
<dbReference type="RefSeq" id="XP_028862778.1">
    <property type="nucleotide sequence ID" value="XM_029006272.1"/>
</dbReference>
<feature type="compositionally biased region" description="Low complexity" evidence="6">
    <location>
        <begin position="412"/>
        <end position="422"/>
    </location>
</feature>
<organism evidence="8 9">
    <name type="scientific">Plasmodium malariae</name>
    <dbReference type="NCBI Taxonomy" id="5858"/>
    <lineage>
        <taxon>Eukaryota</taxon>
        <taxon>Sar</taxon>
        <taxon>Alveolata</taxon>
        <taxon>Apicomplexa</taxon>
        <taxon>Aconoidasida</taxon>
        <taxon>Haemosporida</taxon>
        <taxon>Plasmodiidae</taxon>
        <taxon>Plasmodium</taxon>
        <taxon>Plasmodium (Plasmodium)</taxon>
    </lineage>
</organism>
<feature type="compositionally biased region" description="Basic and acidic residues" evidence="6">
    <location>
        <begin position="447"/>
        <end position="476"/>
    </location>
</feature>
<feature type="compositionally biased region" description="Basic and acidic residues" evidence="6">
    <location>
        <begin position="330"/>
        <end position="373"/>
    </location>
</feature>
<dbReference type="GO" id="GO:0008270">
    <property type="term" value="F:zinc ion binding"/>
    <property type="evidence" value="ECO:0007669"/>
    <property type="project" value="UniProtKB-KW"/>
</dbReference>
<dbReference type="UniPathway" id="UPA00143"/>
<evidence type="ECO:0000313" key="9">
    <source>
        <dbReference type="Proteomes" id="UP000219813"/>
    </source>
</evidence>
<dbReference type="SMART" id="SM00184">
    <property type="entry name" value="RING"/>
    <property type="match status" value="1"/>
</dbReference>
<feature type="coiled-coil region" evidence="5">
    <location>
        <begin position="573"/>
        <end position="600"/>
    </location>
</feature>
<evidence type="ECO:0000259" key="7">
    <source>
        <dbReference type="PROSITE" id="PS50089"/>
    </source>
</evidence>
<evidence type="ECO:0000256" key="1">
    <source>
        <dbReference type="ARBA" id="ARBA00022723"/>
    </source>
</evidence>
<dbReference type="InterPro" id="IPR047134">
    <property type="entry name" value="RNF4"/>
</dbReference>
<evidence type="ECO:0000256" key="2">
    <source>
        <dbReference type="ARBA" id="ARBA00022771"/>
    </source>
</evidence>
<dbReference type="GO" id="GO:0016567">
    <property type="term" value="P:protein ubiquitination"/>
    <property type="evidence" value="ECO:0007669"/>
    <property type="project" value="UniProtKB-UniPathway"/>
</dbReference>
<evidence type="ECO:0000256" key="5">
    <source>
        <dbReference type="SAM" id="Coils"/>
    </source>
</evidence>
<feature type="region of interest" description="Disordered" evidence="6">
    <location>
        <begin position="248"/>
        <end position="490"/>
    </location>
</feature>
<dbReference type="PROSITE" id="PS50089">
    <property type="entry name" value="ZF_RING_2"/>
    <property type="match status" value="1"/>
</dbReference>
<dbReference type="InterPro" id="IPR013083">
    <property type="entry name" value="Znf_RING/FYVE/PHD"/>
</dbReference>
<dbReference type="Pfam" id="PF00097">
    <property type="entry name" value="zf-C3HC4"/>
    <property type="match status" value="1"/>
</dbReference>
<dbReference type="SUPFAM" id="SSF57850">
    <property type="entry name" value="RING/U-box"/>
    <property type="match status" value="1"/>
</dbReference>
<evidence type="ECO:0000256" key="4">
    <source>
        <dbReference type="PROSITE-ProRule" id="PRU00175"/>
    </source>
</evidence>
<dbReference type="VEuPathDB" id="PlasmoDB:PmUG01_11059400"/>
<dbReference type="Proteomes" id="UP000219813">
    <property type="component" value="Chromosome 11"/>
</dbReference>
<feature type="region of interest" description="Disordered" evidence="6">
    <location>
        <begin position="92"/>
        <end position="114"/>
    </location>
</feature>
<accession>A0A1D3SN69</accession>
<dbReference type="PROSITE" id="PS00518">
    <property type="entry name" value="ZF_RING_1"/>
    <property type="match status" value="1"/>
</dbReference>